<organism evidence="13 14">
    <name type="scientific">Paraburkholderia monticola</name>
    <dbReference type="NCBI Taxonomy" id="1399968"/>
    <lineage>
        <taxon>Bacteria</taxon>
        <taxon>Pseudomonadati</taxon>
        <taxon>Pseudomonadota</taxon>
        <taxon>Betaproteobacteria</taxon>
        <taxon>Burkholderiales</taxon>
        <taxon>Burkholderiaceae</taxon>
        <taxon>Paraburkholderia</taxon>
    </lineage>
</organism>
<keyword evidence="5" id="KW-0812">Transmembrane</keyword>
<evidence type="ECO:0000256" key="3">
    <source>
        <dbReference type="ARBA" id="ARBA00022448"/>
    </source>
</evidence>
<keyword evidence="3" id="KW-0813">Transport</keyword>
<evidence type="ECO:0000313" key="14">
    <source>
        <dbReference type="Proteomes" id="UP000075613"/>
    </source>
</evidence>
<dbReference type="Pfam" id="PF13609">
    <property type="entry name" value="Porin_4"/>
    <property type="match status" value="1"/>
</dbReference>
<keyword evidence="8" id="KW-0626">Porin</keyword>
<feature type="chain" id="PRO_5007551042" description="Porin domain-containing protein" evidence="11">
    <location>
        <begin position="19"/>
        <end position="378"/>
    </location>
</feature>
<dbReference type="EMBL" id="LRBG01000039">
    <property type="protein sequence ID" value="KXU82586.1"/>
    <property type="molecule type" value="Genomic_DNA"/>
</dbReference>
<evidence type="ECO:0000256" key="8">
    <source>
        <dbReference type="ARBA" id="ARBA00023114"/>
    </source>
</evidence>
<dbReference type="GO" id="GO:0046930">
    <property type="term" value="C:pore complex"/>
    <property type="evidence" value="ECO:0007669"/>
    <property type="project" value="UniProtKB-KW"/>
</dbReference>
<evidence type="ECO:0000256" key="11">
    <source>
        <dbReference type="SAM" id="SignalP"/>
    </source>
</evidence>
<dbReference type="PROSITE" id="PS51257">
    <property type="entry name" value="PROKAR_LIPOPROTEIN"/>
    <property type="match status" value="1"/>
</dbReference>
<dbReference type="Gene3D" id="2.40.160.10">
    <property type="entry name" value="Porin"/>
    <property type="match status" value="1"/>
</dbReference>
<dbReference type="SUPFAM" id="SSF56935">
    <property type="entry name" value="Porins"/>
    <property type="match status" value="1"/>
</dbReference>
<evidence type="ECO:0000259" key="12">
    <source>
        <dbReference type="Pfam" id="PF13609"/>
    </source>
</evidence>
<protein>
    <recommendedName>
        <fullName evidence="12">Porin domain-containing protein</fullName>
    </recommendedName>
</protein>
<keyword evidence="9" id="KW-0472">Membrane</keyword>
<dbReference type="CDD" id="cd00342">
    <property type="entry name" value="gram_neg_porins"/>
    <property type="match status" value="1"/>
</dbReference>
<gene>
    <name evidence="13" type="ORF">CI15_34290</name>
</gene>
<feature type="domain" description="Porin" evidence="12">
    <location>
        <begin position="8"/>
        <end position="346"/>
    </location>
</feature>
<dbReference type="GO" id="GO:0015288">
    <property type="term" value="F:porin activity"/>
    <property type="evidence" value="ECO:0007669"/>
    <property type="project" value="UniProtKB-KW"/>
</dbReference>
<sequence>MKLRIATALVLSSVSALACAQSSVTLYGIVDTGVEYVSHANAAGDSVVRMPGITGEMPSRWGLRGNEALGGGLSAIFTLESGFNMRNGTLNQGGRLFGRQAWVGLNTPYGALTFGRQYTMTFWALSDADLFGPDIYGGTASFDQYLPSARSDNTVVYKGSYAGFTLGATWSFGRDATGTGNSPGQGTCAGPTAGNGPTCREWSAMLRYDRNGYGVAAAYDQQHGGPGAMANMYDGTPSFDFSNPGDTDVRIQLNGYGHVGNLRLGGGWLGRRVDTVSAATPNVHTDQFYLTASYPVTPALIVDSGVYHIVNSRDDARGTIAALRTTYLLSKRTAVYLQGAYLWNSDKAAYTVSQGGGGTTPAPGAGQLGLMAGLRHSF</sequence>
<comment type="subcellular location">
    <subcellularLocation>
        <location evidence="1">Cell outer membrane</location>
        <topology evidence="1">Multi-pass membrane protein</topology>
    </subcellularLocation>
</comment>
<keyword evidence="14" id="KW-1185">Reference proteome</keyword>
<comment type="subunit">
    <text evidence="2">Homotrimer.</text>
</comment>
<accession>A0A149PC47</accession>
<dbReference type="AlphaFoldDB" id="A0A149PC47"/>
<evidence type="ECO:0000256" key="1">
    <source>
        <dbReference type="ARBA" id="ARBA00004571"/>
    </source>
</evidence>
<dbReference type="PANTHER" id="PTHR34501">
    <property type="entry name" value="PROTEIN YDDL-RELATED"/>
    <property type="match status" value="1"/>
</dbReference>
<evidence type="ECO:0000313" key="13">
    <source>
        <dbReference type="EMBL" id="KXU82586.1"/>
    </source>
</evidence>
<evidence type="ECO:0000256" key="6">
    <source>
        <dbReference type="ARBA" id="ARBA00022729"/>
    </source>
</evidence>
<dbReference type="STRING" id="1399968.CI15_34290"/>
<keyword evidence="7" id="KW-0406">Ion transport</keyword>
<feature type="signal peptide" evidence="11">
    <location>
        <begin position="1"/>
        <end position="18"/>
    </location>
</feature>
<name>A0A149PC47_9BURK</name>
<evidence type="ECO:0000256" key="10">
    <source>
        <dbReference type="ARBA" id="ARBA00023237"/>
    </source>
</evidence>
<dbReference type="GO" id="GO:0006811">
    <property type="term" value="P:monoatomic ion transport"/>
    <property type="evidence" value="ECO:0007669"/>
    <property type="project" value="UniProtKB-KW"/>
</dbReference>
<dbReference type="InterPro" id="IPR033900">
    <property type="entry name" value="Gram_neg_porin_domain"/>
</dbReference>
<evidence type="ECO:0000256" key="4">
    <source>
        <dbReference type="ARBA" id="ARBA00022452"/>
    </source>
</evidence>
<keyword evidence="4" id="KW-1134">Transmembrane beta strand</keyword>
<evidence type="ECO:0000256" key="9">
    <source>
        <dbReference type="ARBA" id="ARBA00023136"/>
    </source>
</evidence>
<dbReference type="Proteomes" id="UP000075613">
    <property type="component" value="Unassembled WGS sequence"/>
</dbReference>
<keyword evidence="10" id="KW-0998">Cell outer membrane</keyword>
<proteinExistence type="predicted"/>
<evidence type="ECO:0000256" key="5">
    <source>
        <dbReference type="ARBA" id="ARBA00022692"/>
    </source>
</evidence>
<dbReference type="GO" id="GO:0009279">
    <property type="term" value="C:cell outer membrane"/>
    <property type="evidence" value="ECO:0007669"/>
    <property type="project" value="UniProtKB-SubCell"/>
</dbReference>
<evidence type="ECO:0000256" key="7">
    <source>
        <dbReference type="ARBA" id="ARBA00023065"/>
    </source>
</evidence>
<evidence type="ECO:0000256" key="2">
    <source>
        <dbReference type="ARBA" id="ARBA00011233"/>
    </source>
</evidence>
<keyword evidence="6 11" id="KW-0732">Signal</keyword>
<dbReference type="InterPro" id="IPR050298">
    <property type="entry name" value="Gram-neg_bact_OMP"/>
</dbReference>
<reference evidence="13 14" key="1">
    <citation type="journal article" date="2015" name="Int. J. Syst. Evol. Microbiol.">
        <title>Burkholderia monticola sp. nov., isolated from mountain soil.</title>
        <authorList>
            <person name="Baek I."/>
            <person name="Seo B."/>
            <person name="Lee I."/>
            <person name="Yi H."/>
            <person name="Chun J."/>
        </authorList>
    </citation>
    <scope>NUCLEOTIDE SEQUENCE [LARGE SCALE GENOMIC DNA]</scope>
    <source>
        <strain evidence="13 14">JC2948</strain>
    </source>
</reference>
<comment type="caution">
    <text evidence="13">The sequence shown here is derived from an EMBL/GenBank/DDBJ whole genome shotgun (WGS) entry which is preliminary data.</text>
</comment>
<dbReference type="PANTHER" id="PTHR34501:SF9">
    <property type="entry name" value="MAJOR OUTER MEMBRANE PROTEIN P.IA"/>
    <property type="match status" value="1"/>
</dbReference>
<dbReference type="InterPro" id="IPR023614">
    <property type="entry name" value="Porin_dom_sf"/>
</dbReference>